<dbReference type="PANTHER" id="PTHR36504:SF1">
    <property type="entry name" value="LIPOPOLYSACCHARIDE EXPORT SYSTEM PROTEIN LPTA"/>
    <property type="match status" value="1"/>
</dbReference>
<evidence type="ECO:0000256" key="1">
    <source>
        <dbReference type="ARBA" id="ARBA00022729"/>
    </source>
</evidence>
<evidence type="ECO:0000313" key="4">
    <source>
        <dbReference type="EMBL" id="MBI6628469.1"/>
    </source>
</evidence>
<gene>
    <name evidence="4" type="ORF">JAO82_01130</name>
</gene>
<dbReference type="GO" id="GO:0017089">
    <property type="term" value="F:glycolipid transfer activity"/>
    <property type="evidence" value="ECO:0007669"/>
    <property type="project" value="TreeGrafter"/>
</dbReference>
<evidence type="ECO:0000259" key="3">
    <source>
        <dbReference type="Pfam" id="PF03968"/>
    </source>
</evidence>
<dbReference type="GO" id="GO:0030288">
    <property type="term" value="C:outer membrane-bounded periplasmic space"/>
    <property type="evidence" value="ECO:0007669"/>
    <property type="project" value="TreeGrafter"/>
</dbReference>
<feature type="signal peptide" evidence="2">
    <location>
        <begin position="1"/>
        <end position="22"/>
    </location>
</feature>
<sequence>MPCFRVLFIGVSIALFAVAAQAQGANVAFGAIKADPTLPVEVTADSLDVDQQSGRAEYIGNVVVGQGEMRMSADRLLVIFSDAVNAIERLEATGDVILVSGPDAAEAQRAEYTIDSGVIVMTGDVLLTQGQNALTSDSMTVNLTTGTAQMAGRVKTILITDDE</sequence>
<dbReference type="Proteomes" id="UP000613255">
    <property type="component" value="Unassembled WGS sequence"/>
</dbReference>
<feature type="domain" description="Organic solvent tolerance-like N-terminal" evidence="3">
    <location>
        <begin position="41"/>
        <end position="146"/>
    </location>
</feature>
<keyword evidence="1 2" id="KW-0732">Signal</keyword>
<dbReference type="Pfam" id="PF03968">
    <property type="entry name" value="LptD_N"/>
    <property type="match status" value="1"/>
</dbReference>
<name>A0A934M258_9RHOB</name>
<dbReference type="InterPro" id="IPR052037">
    <property type="entry name" value="LPS_export_LptA"/>
</dbReference>
<keyword evidence="5" id="KW-1185">Reference proteome</keyword>
<evidence type="ECO:0000256" key="2">
    <source>
        <dbReference type="SAM" id="SignalP"/>
    </source>
</evidence>
<dbReference type="AlphaFoldDB" id="A0A934M258"/>
<dbReference type="EMBL" id="JAEIJD010000001">
    <property type="protein sequence ID" value="MBI6628469.1"/>
    <property type="molecule type" value="Genomic_DNA"/>
</dbReference>
<dbReference type="Gene3D" id="2.60.450.10">
    <property type="entry name" value="Lipopolysaccharide (LPS) transport protein A like domain"/>
    <property type="match status" value="1"/>
</dbReference>
<dbReference type="PANTHER" id="PTHR36504">
    <property type="entry name" value="LIPOPOLYSACCHARIDE EXPORT SYSTEM PROTEIN LPTA"/>
    <property type="match status" value="1"/>
</dbReference>
<reference evidence="4" key="1">
    <citation type="submission" date="2020-12" db="EMBL/GenBank/DDBJ databases">
        <title>Pontibaca salina gen. nov., sp. nov., isolated from marine sediment.</title>
        <authorList>
            <person name="Bo J."/>
            <person name="Wang S."/>
            <person name="Song X."/>
            <person name="Du Z."/>
        </authorList>
    </citation>
    <scope>NUCLEOTIDE SEQUENCE</scope>
    <source>
        <strain evidence="4">S1109L</strain>
    </source>
</reference>
<accession>A0A934M258</accession>
<feature type="chain" id="PRO_5037228406" evidence="2">
    <location>
        <begin position="23"/>
        <end position="163"/>
    </location>
</feature>
<comment type="caution">
    <text evidence="4">The sequence shown here is derived from an EMBL/GenBank/DDBJ whole genome shotgun (WGS) entry which is preliminary data.</text>
</comment>
<dbReference type="InterPro" id="IPR005653">
    <property type="entry name" value="OstA-like_N"/>
</dbReference>
<proteinExistence type="predicted"/>
<dbReference type="GO" id="GO:0015920">
    <property type="term" value="P:lipopolysaccharide transport"/>
    <property type="evidence" value="ECO:0007669"/>
    <property type="project" value="TreeGrafter"/>
</dbReference>
<dbReference type="GO" id="GO:0009279">
    <property type="term" value="C:cell outer membrane"/>
    <property type="evidence" value="ECO:0007669"/>
    <property type="project" value="TreeGrafter"/>
</dbReference>
<protein>
    <submittedName>
        <fullName evidence="4">LptA/OstA family protein</fullName>
    </submittedName>
</protein>
<organism evidence="4 5">
    <name type="scientific">Pontibaca salina</name>
    <dbReference type="NCBI Taxonomy" id="2795731"/>
    <lineage>
        <taxon>Bacteria</taxon>
        <taxon>Pseudomonadati</taxon>
        <taxon>Pseudomonadota</taxon>
        <taxon>Alphaproteobacteria</taxon>
        <taxon>Rhodobacterales</taxon>
        <taxon>Roseobacteraceae</taxon>
        <taxon>Pontibaca</taxon>
    </lineage>
</organism>
<evidence type="ECO:0000313" key="5">
    <source>
        <dbReference type="Proteomes" id="UP000613255"/>
    </source>
</evidence>